<accession>A0A1H5EN27</accession>
<dbReference type="NCBIfam" id="TIGR01509">
    <property type="entry name" value="HAD-SF-IA-v3"/>
    <property type="match status" value="1"/>
</dbReference>
<protein>
    <submittedName>
        <fullName evidence="1">Beta-phosphoglucomutase</fullName>
    </submittedName>
</protein>
<dbReference type="InterPro" id="IPR041492">
    <property type="entry name" value="HAD_2"/>
</dbReference>
<dbReference type="GO" id="GO:0050308">
    <property type="term" value="F:sugar-phosphatase activity"/>
    <property type="evidence" value="ECO:0007669"/>
    <property type="project" value="TreeGrafter"/>
</dbReference>
<keyword evidence="2" id="KW-1185">Reference proteome</keyword>
<dbReference type="InterPro" id="IPR023214">
    <property type="entry name" value="HAD_sf"/>
</dbReference>
<gene>
    <name evidence="1" type="ORF">SAMN04488554_1075</name>
</gene>
<organism evidence="1 2">
    <name type="scientific">Ruania alba</name>
    <dbReference type="NCBI Taxonomy" id="648782"/>
    <lineage>
        <taxon>Bacteria</taxon>
        <taxon>Bacillati</taxon>
        <taxon>Actinomycetota</taxon>
        <taxon>Actinomycetes</taxon>
        <taxon>Micrococcales</taxon>
        <taxon>Ruaniaceae</taxon>
        <taxon>Ruania</taxon>
    </lineage>
</organism>
<dbReference type="Gene3D" id="1.10.150.240">
    <property type="entry name" value="Putative phosphatase, domain 2"/>
    <property type="match status" value="1"/>
</dbReference>
<dbReference type="InterPro" id="IPR036412">
    <property type="entry name" value="HAD-like_sf"/>
</dbReference>
<sequence>MPQVALAFKPADLRPREHVRSLLFDWDGTLFDNHGFNFRALRHALLLHNIAITEDWFHAHSGFSARGIVEEAARIAGSGADAGTVLGDRDAYAEDRLHEIAPVEPVLAVLLDAGDRKVGVVTGSNRSNIEGLLRLHGLEERLDTIVTRDDLQHGKPDPEGYLLAMRHLGVDNGNHVLVYEDSDQGIRAALQAGADVIDVRPLLNTQAPA</sequence>
<dbReference type="SFLD" id="SFLDG01129">
    <property type="entry name" value="C1.5:_HAD__Beta-PGM__Phosphata"/>
    <property type="match status" value="1"/>
</dbReference>
<dbReference type="STRING" id="648782.SAMN04488554_1075"/>
<dbReference type="RefSeq" id="WP_175476939.1">
    <property type="nucleotide sequence ID" value="NZ_FNTX01000001.1"/>
</dbReference>
<dbReference type="InterPro" id="IPR023198">
    <property type="entry name" value="PGP-like_dom2"/>
</dbReference>
<dbReference type="SUPFAM" id="SSF56784">
    <property type="entry name" value="HAD-like"/>
    <property type="match status" value="1"/>
</dbReference>
<dbReference type="PANTHER" id="PTHR43481">
    <property type="entry name" value="FRUCTOSE-1-PHOSPHATE PHOSPHATASE"/>
    <property type="match status" value="1"/>
</dbReference>
<dbReference type="PANTHER" id="PTHR43481:SF4">
    <property type="entry name" value="GLYCEROL-1-PHOSPHATE PHOSPHOHYDROLASE 1-RELATED"/>
    <property type="match status" value="1"/>
</dbReference>
<name>A0A1H5EN27_9MICO</name>
<evidence type="ECO:0000313" key="1">
    <source>
        <dbReference type="EMBL" id="SED92489.1"/>
    </source>
</evidence>
<dbReference type="Proteomes" id="UP000199220">
    <property type="component" value="Unassembled WGS sequence"/>
</dbReference>
<dbReference type="CDD" id="cd07505">
    <property type="entry name" value="HAD_BPGM-like"/>
    <property type="match status" value="1"/>
</dbReference>
<dbReference type="AlphaFoldDB" id="A0A1H5EN27"/>
<reference evidence="2" key="1">
    <citation type="submission" date="2016-10" db="EMBL/GenBank/DDBJ databases">
        <authorList>
            <person name="Varghese N."/>
            <person name="Submissions S."/>
        </authorList>
    </citation>
    <scope>NUCLEOTIDE SEQUENCE [LARGE SCALE GENOMIC DNA]</scope>
    <source>
        <strain evidence="2">DSM 21368</strain>
    </source>
</reference>
<dbReference type="Gene3D" id="3.40.50.1000">
    <property type="entry name" value="HAD superfamily/HAD-like"/>
    <property type="match status" value="1"/>
</dbReference>
<dbReference type="Pfam" id="PF13419">
    <property type="entry name" value="HAD_2"/>
    <property type="match status" value="1"/>
</dbReference>
<proteinExistence type="predicted"/>
<dbReference type="SFLD" id="SFLDS00003">
    <property type="entry name" value="Haloacid_Dehalogenase"/>
    <property type="match status" value="1"/>
</dbReference>
<evidence type="ECO:0000313" key="2">
    <source>
        <dbReference type="Proteomes" id="UP000199220"/>
    </source>
</evidence>
<dbReference type="InterPro" id="IPR006439">
    <property type="entry name" value="HAD-SF_hydro_IA"/>
</dbReference>
<dbReference type="InterPro" id="IPR051806">
    <property type="entry name" value="HAD-like_SPP"/>
</dbReference>
<dbReference type="EMBL" id="FNTX01000001">
    <property type="protein sequence ID" value="SED92489.1"/>
    <property type="molecule type" value="Genomic_DNA"/>
</dbReference>